<dbReference type="AlphaFoldDB" id="A0A813JQD4"/>
<evidence type="ECO:0000313" key="1">
    <source>
        <dbReference type="EMBL" id="CAE8684353.1"/>
    </source>
</evidence>
<feature type="non-terminal residue" evidence="1">
    <location>
        <position position="253"/>
    </location>
</feature>
<evidence type="ECO:0000313" key="2">
    <source>
        <dbReference type="Proteomes" id="UP000626109"/>
    </source>
</evidence>
<organism evidence="1 2">
    <name type="scientific">Polarella glacialis</name>
    <name type="common">Dinoflagellate</name>
    <dbReference type="NCBI Taxonomy" id="89957"/>
    <lineage>
        <taxon>Eukaryota</taxon>
        <taxon>Sar</taxon>
        <taxon>Alveolata</taxon>
        <taxon>Dinophyceae</taxon>
        <taxon>Suessiales</taxon>
        <taxon>Suessiaceae</taxon>
        <taxon>Polarella</taxon>
    </lineage>
</organism>
<dbReference type="EMBL" id="CAJNNW010026306">
    <property type="protein sequence ID" value="CAE8684353.1"/>
    <property type="molecule type" value="Genomic_DNA"/>
</dbReference>
<feature type="non-terminal residue" evidence="1">
    <location>
        <position position="1"/>
    </location>
</feature>
<comment type="caution">
    <text evidence="1">The sequence shown here is derived from an EMBL/GenBank/DDBJ whole genome shotgun (WGS) entry which is preliminary data.</text>
</comment>
<sequence length="253" mass="27689">VQRGGIHITGPIAGYLPFPAAQVTMEFSAAFLGQSADRPPIQTRTGAAPKDPESGGQPITISCAIQFHYETARQRYLLLSGNMVSNTAQEFTPQDFWTGRDRITDRMLHKINETLWRRGMVVVDFARSVDDSITAIQVAEQAKVVNEYEQQRQRVVQTIFVLKSQNEAAIANISAAADATSKKVRAHAKRDAFNLKQGMKARKYAQLKSALGLDQAQLAEYFKIKSIQGQGAIGKVVIGLPGVGDLSGSRLTE</sequence>
<accession>A0A813JQD4</accession>
<evidence type="ECO:0008006" key="3">
    <source>
        <dbReference type="Google" id="ProtNLM"/>
    </source>
</evidence>
<proteinExistence type="predicted"/>
<name>A0A813JQD4_POLGL</name>
<gene>
    <name evidence="1" type="ORF">PGLA2088_LOCUS23917</name>
</gene>
<protein>
    <recommendedName>
        <fullName evidence="3">Band 7 domain-containing protein</fullName>
    </recommendedName>
</protein>
<reference evidence="1" key="1">
    <citation type="submission" date="2021-02" db="EMBL/GenBank/DDBJ databases">
        <authorList>
            <person name="Dougan E. K."/>
            <person name="Rhodes N."/>
            <person name="Thang M."/>
            <person name="Chan C."/>
        </authorList>
    </citation>
    <scope>NUCLEOTIDE SEQUENCE</scope>
</reference>
<dbReference type="Proteomes" id="UP000626109">
    <property type="component" value="Unassembled WGS sequence"/>
</dbReference>